<feature type="domain" description="DDH" evidence="2">
    <location>
        <begin position="25"/>
        <end position="164"/>
    </location>
</feature>
<dbReference type="AlphaFoldDB" id="D6SQA4"/>
<sequence length="353" mass="40745">MAYFRTLENRLVKLQGLFKKKERLLIMINADPDALASALALKRLLYRKVHSVGIAHVNDISRPDNLEMIKLLRIPTKRFSPALLPHYDRFALVDSQPHHHKDLARVDYSVVLDHHPLDKENPVQADYQEIIPEYGATSSLLTEYLYNMKIRPGKLLATALVYGIKTDTQSFERKFSDVDIRAFRHLTKFYEPLLLQNIIRSEFHREWLKYFSLAFRKIRFMGNGASVFMGKVDSPDILVILADFFLRVHNISWDIISGIHEDRLVIIFRGDGLRKDMGKLCTQMFKDLGPAGGHKQMARAEIPIEKIDQKHAQQFILQRLADVRNKKKKTSRTANSNRKENSAGKTNNDPGKD</sequence>
<dbReference type="PANTHER" id="PTHR47618:SF1">
    <property type="entry name" value="BIFUNCTIONAL OLIGORIBONUCLEASE AND PAP PHOSPHATASE NRNA"/>
    <property type="match status" value="1"/>
</dbReference>
<feature type="compositionally biased region" description="Polar residues" evidence="1">
    <location>
        <begin position="343"/>
        <end position="353"/>
    </location>
</feature>
<evidence type="ECO:0000313" key="3">
    <source>
        <dbReference type="EMBL" id="EFI34930.1"/>
    </source>
</evidence>
<comment type="caution">
    <text evidence="3">The sequence shown here is derived from an EMBL/GenBank/DDBJ whole genome shotgun (WGS) entry which is preliminary data.</text>
</comment>
<name>D6SQA4_9BACT</name>
<dbReference type="OrthoDB" id="5490569at2"/>
<dbReference type="SUPFAM" id="SSF64182">
    <property type="entry name" value="DHH phosphoesterases"/>
    <property type="match status" value="1"/>
</dbReference>
<dbReference type="eggNOG" id="COG0618">
    <property type="taxonomic scope" value="Bacteria"/>
</dbReference>
<accession>D6SQA4</accession>
<dbReference type="Gene3D" id="3.90.1640.10">
    <property type="entry name" value="inorganic pyrophosphatase (n-terminal core)"/>
    <property type="match status" value="1"/>
</dbReference>
<evidence type="ECO:0000259" key="2">
    <source>
        <dbReference type="Pfam" id="PF01368"/>
    </source>
</evidence>
<evidence type="ECO:0000313" key="4">
    <source>
        <dbReference type="Proteomes" id="UP000005496"/>
    </source>
</evidence>
<dbReference type="Proteomes" id="UP000005496">
    <property type="component" value="Unassembled WGS sequence"/>
</dbReference>
<keyword evidence="4" id="KW-1185">Reference proteome</keyword>
<dbReference type="Pfam" id="PF01368">
    <property type="entry name" value="DHH"/>
    <property type="match status" value="1"/>
</dbReference>
<dbReference type="PANTHER" id="PTHR47618">
    <property type="entry name" value="BIFUNCTIONAL OLIGORIBONUCLEASE AND PAP PHOSPHATASE NRNA"/>
    <property type="match status" value="1"/>
</dbReference>
<feature type="region of interest" description="Disordered" evidence="1">
    <location>
        <begin position="320"/>
        <end position="353"/>
    </location>
</feature>
<proteinExistence type="predicted"/>
<dbReference type="EMBL" id="ACJN02000002">
    <property type="protein sequence ID" value="EFI34930.1"/>
    <property type="molecule type" value="Genomic_DNA"/>
</dbReference>
<dbReference type="InterPro" id="IPR001667">
    <property type="entry name" value="DDH_dom"/>
</dbReference>
<evidence type="ECO:0000256" key="1">
    <source>
        <dbReference type="SAM" id="MobiDB-lite"/>
    </source>
</evidence>
<dbReference type="RefSeq" id="WP_008870244.1">
    <property type="nucleotide sequence ID" value="NZ_ACJN02000002.1"/>
</dbReference>
<organism evidence="3 4">
    <name type="scientific">Desulfonatronospira thiodismutans ASO3-1</name>
    <dbReference type="NCBI Taxonomy" id="555779"/>
    <lineage>
        <taxon>Bacteria</taxon>
        <taxon>Pseudomonadati</taxon>
        <taxon>Thermodesulfobacteriota</taxon>
        <taxon>Desulfovibrionia</taxon>
        <taxon>Desulfovibrionales</taxon>
        <taxon>Desulfonatronovibrionaceae</taxon>
        <taxon>Desulfonatronospira</taxon>
    </lineage>
</organism>
<protein>
    <submittedName>
        <fullName evidence="3">Phosphoesterase RecJ domain protein</fullName>
    </submittedName>
</protein>
<reference evidence="3" key="1">
    <citation type="submission" date="2010-05" db="EMBL/GenBank/DDBJ databases">
        <title>The draft genome of Desulfonatronospira thiodismutans ASO3-1.</title>
        <authorList>
            <consortium name="US DOE Joint Genome Institute (JGI-PGF)"/>
            <person name="Lucas S."/>
            <person name="Copeland A."/>
            <person name="Lapidus A."/>
            <person name="Cheng J.-F."/>
            <person name="Bruce D."/>
            <person name="Goodwin L."/>
            <person name="Pitluck S."/>
            <person name="Chertkov O."/>
            <person name="Brettin T."/>
            <person name="Detter J.C."/>
            <person name="Han C."/>
            <person name="Land M.L."/>
            <person name="Hauser L."/>
            <person name="Kyrpides N."/>
            <person name="Mikhailova N."/>
            <person name="Muyzer G."/>
            <person name="Woyke T."/>
        </authorList>
    </citation>
    <scope>NUCLEOTIDE SEQUENCE [LARGE SCALE GENOMIC DNA]</scope>
    <source>
        <strain evidence="3">ASO3-1</strain>
    </source>
</reference>
<dbReference type="InterPro" id="IPR051319">
    <property type="entry name" value="Oligoribo/pAp-PDE_c-di-AMP_PDE"/>
</dbReference>
<dbReference type="InterPro" id="IPR038763">
    <property type="entry name" value="DHH_sf"/>
</dbReference>
<gene>
    <name evidence="3" type="ORF">Dthio_PD2322</name>
</gene>